<comment type="caution">
    <text evidence="10">The sequence shown here is derived from an EMBL/GenBank/DDBJ whole genome shotgun (WGS) entry which is preliminary data.</text>
</comment>
<comment type="catalytic activity">
    <reaction evidence="7 8">
        <text>L-histidinol phosphate + H2O = L-histidinol + phosphate</text>
        <dbReference type="Rhea" id="RHEA:14465"/>
        <dbReference type="ChEBI" id="CHEBI:15377"/>
        <dbReference type="ChEBI" id="CHEBI:43474"/>
        <dbReference type="ChEBI" id="CHEBI:57699"/>
        <dbReference type="ChEBI" id="CHEBI:57980"/>
        <dbReference type="EC" id="3.1.3.15"/>
    </reaction>
</comment>
<dbReference type="UniPathway" id="UPA00031">
    <property type="reaction ID" value="UER00013"/>
</dbReference>
<dbReference type="Gene3D" id="3.20.20.140">
    <property type="entry name" value="Metal-dependent hydrolases"/>
    <property type="match status" value="1"/>
</dbReference>
<evidence type="ECO:0000256" key="1">
    <source>
        <dbReference type="ARBA" id="ARBA00004970"/>
    </source>
</evidence>
<evidence type="ECO:0000256" key="2">
    <source>
        <dbReference type="ARBA" id="ARBA00009152"/>
    </source>
</evidence>
<dbReference type="PANTHER" id="PTHR21039">
    <property type="entry name" value="HISTIDINOL PHOSPHATASE-RELATED"/>
    <property type="match status" value="1"/>
</dbReference>
<dbReference type="AlphaFoldDB" id="A0A7X2MYU5"/>
<accession>A0A7X2MYU5</accession>
<evidence type="ECO:0000256" key="5">
    <source>
        <dbReference type="ARBA" id="ARBA00022801"/>
    </source>
</evidence>
<dbReference type="InterPro" id="IPR004013">
    <property type="entry name" value="PHP_dom"/>
</dbReference>
<sequence length="257" mass="29963">MKFNYHTHCEYCGHANGCCEDYVKEALKSNLKILGFSDHGPFPGDGFGFRMDYDNLKQYINEINILKTEYKDKIKLLCGLEIEYISSLDSYYGKLLKNKTVDYLILGQHYYEDTNNNIHNIYDAESTDCFIDYAQSSVKGMKTGYFKYLAHPDLMYENNFKWDENCDKAADIIIDAAEKYHFILEINANGFRKGLSDMCDGVRYQYPHNSFWKKVSGRNIDVIIGCDAHDPAQLNDIYNKIAFDYCRKMKLHLVDLY</sequence>
<dbReference type="GO" id="GO:0005737">
    <property type="term" value="C:cytoplasm"/>
    <property type="evidence" value="ECO:0007669"/>
    <property type="project" value="TreeGrafter"/>
</dbReference>
<keyword evidence="6 8" id="KW-0368">Histidine biosynthesis</keyword>
<evidence type="ECO:0000313" key="11">
    <source>
        <dbReference type="Proteomes" id="UP000460287"/>
    </source>
</evidence>
<dbReference type="NCBIfam" id="TIGR01856">
    <property type="entry name" value="hisJ_fam"/>
    <property type="match status" value="1"/>
</dbReference>
<name>A0A7X2MYU5_9CLOT</name>
<dbReference type="SUPFAM" id="SSF89550">
    <property type="entry name" value="PHP domain-like"/>
    <property type="match status" value="1"/>
</dbReference>
<keyword evidence="11" id="KW-1185">Reference proteome</keyword>
<keyword evidence="4 8" id="KW-0028">Amino-acid biosynthesis</keyword>
<dbReference type="RefSeq" id="WP_154531489.1">
    <property type="nucleotide sequence ID" value="NZ_JAQXTV010000126.1"/>
</dbReference>
<dbReference type="EC" id="3.1.3.15" evidence="3 8"/>
<dbReference type="Pfam" id="PF02811">
    <property type="entry name" value="PHP"/>
    <property type="match status" value="1"/>
</dbReference>
<evidence type="ECO:0000256" key="8">
    <source>
        <dbReference type="RuleBase" id="RU366003"/>
    </source>
</evidence>
<dbReference type="Proteomes" id="UP000460287">
    <property type="component" value="Unassembled WGS sequence"/>
</dbReference>
<proteinExistence type="inferred from homology"/>
<evidence type="ECO:0000256" key="7">
    <source>
        <dbReference type="ARBA" id="ARBA00049158"/>
    </source>
</evidence>
<evidence type="ECO:0000256" key="3">
    <source>
        <dbReference type="ARBA" id="ARBA00013085"/>
    </source>
</evidence>
<dbReference type="PANTHER" id="PTHR21039:SF0">
    <property type="entry name" value="HISTIDINOL-PHOSPHATASE"/>
    <property type="match status" value="1"/>
</dbReference>
<comment type="similarity">
    <text evidence="2 8">Belongs to the PHP hydrolase family. HisK subfamily.</text>
</comment>
<evidence type="ECO:0000259" key="9">
    <source>
        <dbReference type="Pfam" id="PF02811"/>
    </source>
</evidence>
<comment type="pathway">
    <text evidence="1 8">Amino-acid biosynthesis; L-histidine biosynthesis; L-histidine from 5-phospho-alpha-D-ribose 1-diphosphate: step 8/9.</text>
</comment>
<evidence type="ECO:0000313" key="10">
    <source>
        <dbReference type="EMBL" id="MSR91594.1"/>
    </source>
</evidence>
<dbReference type="GO" id="GO:0000105">
    <property type="term" value="P:L-histidine biosynthetic process"/>
    <property type="evidence" value="ECO:0007669"/>
    <property type="project" value="UniProtKB-UniRule"/>
</dbReference>
<evidence type="ECO:0000256" key="4">
    <source>
        <dbReference type="ARBA" id="ARBA00022605"/>
    </source>
</evidence>
<dbReference type="EMBL" id="VULX01000012">
    <property type="protein sequence ID" value="MSR91594.1"/>
    <property type="molecule type" value="Genomic_DNA"/>
</dbReference>
<protein>
    <recommendedName>
        <fullName evidence="3 8">Histidinol-phosphatase</fullName>
        <shortName evidence="8">HolPase</shortName>
        <ecNumber evidence="3 8">3.1.3.15</ecNumber>
    </recommendedName>
</protein>
<dbReference type="CDD" id="cd12110">
    <property type="entry name" value="PHP_HisPPase_Hisj_like"/>
    <property type="match status" value="1"/>
</dbReference>
<evidence type="ECO:0000256" key="6">
    <source>
        <dbReference type="ARBA" id="ARBA00023102"/>
    </source>
</evidence>
<feature type="domain" description="PHP" evidence="9">
    <location>
        <begin position="5"/>
        <end position="188"/>
    </location>
</feature>
<dbReference type="InterPro" id="IPR016195">
    <property type="entry name" value="Pol/histidinol_Pase-like"/>
</dbReference>
<reference evidence="10 11" key="1">
    <citation type="submission" date="2019-08" db="EMBL/GenBank/DDBJ databases">
        <title>In-depth cultivation of the pig gut microbiome towards novel bacterial diversity and tailored functional studies.</title>
        <authorList>
            <person name="Wylensek D."/>
            <person name="Hitch T.C.A."/>
            <person name="Clavel T."/>
        </authorList>
    </citation>
    <scope>NUCLEOTIDE SEQUENCE [LARGE SCALE GENOMIC DNA]</scope>
    <source>
        <strain evidence="10 11">WCA-383-APC-5B</strain>
    </source>
</reference>
<keyword evidence="5 8" id="KW-0378">Hydrolase</keyword>
<dbReference type="GO" id="GO:0004401">
    <property type="term" value="F:histidinol-phosphatase activity"/>
    <property type="evidence" value="ECO:0007669"/>
    <property type="project" value="UniProtKB-UniRule"/>
</dbReference>
<gene>
    <name evidence="10" type="ORF">FYJ33_09280</name>
</gene>
<dbReference type="InterPro" id="IPR010140">
    <property type="entry name" value="Histidinol_P_phosphatase_HisJ"/>
</dbReference>
<organism evidence="10 11">
    <name type="scientific">Inconstantimicrobium porci</name>
    <dbReference type="NCBI Taxonomy" id="2652291"/>
    <lineage>
        <taxon>Bacteria</taxon>
        <taxon>Bacillati</taxon>
        <taxon>Bacillota</taxon>
        <taxon>Clostridia</taxon>
        <taxon>Eubacteriales</taxon>
        <taxon>Clostridiaceae</taxon>
        <taxon>Inconstantimicrobium</taxon>
    </lineage>
</organism>